<evidence type="ECO:0000259" key="2">
    <source>
        <dbReference type="Pfam" id="PF00535"/>
    </source>
</evidence>
<keyword evidence="1" id="KW-0472">Membrane</keyword>
<reference evidence="3 4" key="1">
    <citation type="journal article" date="2011" name="EMBO J.">
        <title>Structural diversity of bacterial flagellar motors.</title>
        <authorList>
            <person name="Chen S."/>
            <person name="Beeby M."/>
            <person name="Murphy G.E."/>
            <person name="Leadbetter J.R."/>
            <person name="Hendrixson D.R."/>
            <person name="Briegel A."/>
            <person name="Li Z."/>
            <person name="Shi J."/>
            <person name="Tocheva E.I."/>
            <person name="Muller A."/>
            <person name="Dobro M.J."/>
            <person name="Jensen G.J."/>
        </authorList>
    </citation>
    <scope>NUCLEOTIDE SEQUENCE [LARGE SCALE GENOMIC DNA]</scope>
    <source>
        <strain evidence="3 4">DSM 6540</strain>
    </source>
</reference>
<feature type="domain" description="Glycosyltransferase 2-like" evidence="2">
    <location>
        <begin position="7"/>
        <end position="91"/>
    </location>
</feature>
<accession>F7NLY3</accession>
<evidence type="ECO:0000313" key="3">
    <source>
        <dbReference type="EMBL" id="EGO62909.1"/>
    </source>
</evidence>
<name>F7NLY3_9FIRM</name>
<dbReference type="EMBL" id="AFGF01000157">
    <property type="protein sequence ID" value="EGO62909.1"/>
    <property type="molecule type" value="Genomic_DNA"/>
</dbReference>
<protein>
    <submittedName>
        <fullName evidence="3">Beta-1,4-glucosyltransferase</fullName>
    </submittedName>
</protein>
<keyword evidence="1" id="KW-0812">Transmembrane</keyword>
<keyword evidence="4" id="KW-1185">Reference proteome</keyword>
<evidence type="ECO:0000313" key="4">
    <source>
        <dbReference type="Proteomes" id="UP000003240"/>
    </source>
</evidence>
<dbReference type="Proteomes" id="UP000003240">
    <property type="component" value="Unassembled WGS sequence"/>
</dbReference>
<dbReference type="GO" id="GO:0016740">
    <property type="term" value="F:transferase activity"/>
    <property type="evidence" value="ECO:0007669"/>
    <property type="project" value="UniProtKB-KW"/>
</dbReference>
<dbReference type="InterPro" id="IPR001173">
    <property type="entry name" value="Glyco_trans_2-like"/>
</dbReference>
<keyword evidence="1" id="KW-1133">Transmembrane helix</keyword>
<comment type="caution">
    <text evidence="3">The sequence shown here is derived from an EMBL/GenBank/DDBJ whole genome shotgun (WGS) entry which is preliminary data.</text>
</comment>
<dbReference type="Pfam" id="PF00535">
    <property type="entry name" value="Glycos_transf_2"/>
    <property type="match status" value="1"/>
</dbReference>
<feature type="transmembrane region" description="Helical" evidence="1">
    <location>
        <begin position="225"/>
        <end position="245"/>
    </location>
</feature>
<dbReference type="AlphaFoldDB" id="F7NLY3"/>
<dbReference type="eggNOG" id="COG0463">
    <property type="taxonomic scope" value="Bacteria"/>
</dbReference>
<organism evidence="3 4">
    <name type="scientific">Acetonema longum DSM 6540</name>
    <dbReference type="NCBI Taxonomy" id="1009370"/>
    <lineage>
        <taxon>Bacteria</taxon>
        <taxon>Bacillati</taxon>
        <taxon>Bacillota</taxon>
        <taxon>Negativicutes</taxon>
        <taxon>Acetonemataceae</taxon>
        <taxon>Acetonema</taxon>
    </lineage>
</organism>
<dbReference type="PANTHER" id="PTHR43630:SF2">
    <property type="entry name" value="GLYCOSYLTRANSFERASE"/>
    <property type="match status" value="1"/>
</dbReference>
<dbReference type="OrthoDB" id="9815923at2"/>
<keyword evidence="3" id="KW-0808">Transferase</keyword>
<dbReference type="SUPFAM" id="SSF53448">
    <property type="entry name" value="Nucleotide-diphospho-sugar transferases"/>
    <property type="match status" value="1"/>
</dbReference>
<gene>
    <name evidence="3" type="ORF">ALO_15547</name>
</gene>
<dbReference type="CDD" id="cd02511">
    <property type="entry name" value="Beta4Glucosyltransferase"/>
    <property type="match status" value="1"/>
</dbReference>
<evidence type="ECO:0000256" key="1">
    <source>
        <dbReference type="SAM" id="Phobius"/>
    </source>
</evidence>
<dbReference type="InterPro" id="IPR029044">
    <property type="entry name" value="Nucleotide-diphossugar_trans"/>
</dbReference>
<proteinExistence type="predicted"/>
<dbReference type="RefSeq" id="WP_004097286.1">
    <property type="nucleotide sequence ID" value="NZ_AFGF01000157.1"/>
</dbReference>
<dbReference type="STRING" id="1009370.ALO_15547"/>
<dbReference type="PANTHER" id="PTHR43630">
    <property type="entry name" value="POLY-BETA-1,6-N-ACETYL-D-GLUCOSAMINE SYNTHASE"/>
    <property type="match status" value="1"/>
</dbReference>
<dbReference type="Gene3D" id="3.90.550.10">
    <property type="entry name" value="Spore Coat Polysaccharide Biosynthesis Protein SpsA, Chain A"/>
    <property type="match status" value="1"/>
</dbReference>
<sequence>MSNRLAVLILTYNEAENIADCIATAAFADEIIVIDSGSTDRTVEIARQSRAKCVLQPMTEGFAAQRNFALTQTEAEWVLYLDADERLSEEASREIRNMVECGISSAYTIPRINVLFGQPVRYGAYAPDFSLRLYPRDHICWEGLVHEKAITDLAVKKLRGHMFHYTYRSWDRYFFKFNQYTSLLAEQKHQQGNKAYITDILFRPLFAFLRSYILKSGWRDGMAGFIFAMLRFFSTMIKYAKLYFLQKKGFR</sequence>